<name>A0A1M5YDQ3_9GAMM</name>
<keyword evidence="2" id="KW-1185">Reference proteome</keyword>
<organism evidence="1 2">
    <name type="scientific">Ferrimonas marina</name>
    <dbReference type="NCBI Taxonomy" id="299255"/>
    <lineage>
        <taxon>Bacteria</taxon>
        <taxon>Pseudomonadati</taxon>
        <taxon>Pseudomonadota</taxon>
        <taxon>Gammaproteobacteria</taxon>
        <taxon>Alteromonadales</taxon>
        <taxon>Ferrimonadaceae</taxon>
        <taxon>Ferrimonas</taxon>
    </lineage>
</organism>
<dbReference type="EMBL" id="FQXG01000007">
    <property type="protein sequence ID" value="SHI10116.1"/>
    <property type="molecule type" value="Genomic_DNA"/>
</dbReference>
<sequence length="230" mass="26267">MPEILLSAEEAEALQAYWVTLIQQQPQEALMQLNSEPELLGTLGPRGLEALFDQFGDALLQADFLQLERMDHLQPQLRDKTLEQLFGLDSELMTDRVLALAQDNPLRQQGLYSVIDARQSSQPGVEFMEFAYGLQDPQLNELLREDYGNFEFADPLAQMEWIQHRDYLGVFTPQLDRLARQAVSSHSMEQVQAFIEAGVYPSQLASAAQARLGERSASNQQLWDWLQDRR</sequence>
<gene>
    <name evidence="1" type="ORF">SAMN02745129_4121</name>
</gene>
<evidence type="ECO:0000313" key="2">
    <source>
        <dbReference type="Proteomes" id="UP000184268"/>
    </source>
</evidence>
<proteinExistence type="predicted"/>
<dbReference type="Proteomes" id="UP000184268">
    <property type="component" value="Unassembled WGS sequence"/>
</dbReference>
<reference evidence="1 2" key="1">
    <citation type="submission" date="2016-11" db="EMBL/GenBank/DDBJ databases">
        <authorList>
            <person name="Jaros S."/>
            <person name="Januszkiewicz K."/>
            <person name="Wedrychowicz H."/>
        </authorList>
    </citation>
    <scope>NUCLEOTIDE SEQUENCE [LARGE SCALE GENOMIC DNA]</scope>
    <source>
        <strain evidence="1 2">DSM 16917</strain>
    </source>
</reference>
<evidence type="ECO:0000313" key="1">
    <source>
        <dbReference type="EMBL" id="SHI10116.1"/>
    </source>
</evidence>
<accession>A0A1M5YDQ3</accession>
<protein>
    <submittedName>
        <fullName evidence="1">Uncharacterized protein</fullName>
    </submittedName>
</protein>
<dbReference type="AlphaFoldDB" id="A0A1M5YDQ3"/>